<evidence type="ECO:0000256" key="1">
    <source>
        <dbReference type="SAM" id="MobiDB-lite"/>
    </source>
</evidence>
<gene>
    <name evidence="2" type="ORF">PVL29_002458</name>
</gene>
<evidence type="ECO:0000313" key="2">
    <source>
        <dbReference type="EMBL" id="KAJ9707441.1"/>
    </source>
</evidence>
<dbReference type="EMBL" id="JARBHA010000002">
    <property type="protein sequence ID" value="KAJ9707441.1"/>
    <property type="molecule type" value="Genomic_DNA"/>
</dbReference>
<accession>A0AA39E2T0</accession>
<feature type="region of interest" description="Disordered" evidence="1">
    <location>
        <begin position="43"/>
        <end position="91"/>
    </location>
</feature>
<organism evidence="2 3">
    <name type="scientific">Vitis rotundifolia</name>
    <name type="common">Muscadine grape</name>
    <dbReference type="NCBI Taxonomy" id="103349"/>
    <lineage>
        <taxon>Eukaryota</taxon>
        <taxon>Viridiplantae</taxon>
        <taxon>Streptophyta</taxon>
        <taxon>Embryophyta</taxon>
        <taxon>Tracheophyta</taxon>
        <taxon>Spermatophyta</taxon>
        <taxon>Magnoliopsida</taxon>
        <taxon>eudicotyledons</taxon>
        <taxon>Gunneridae</taxon>
        <taxon>Pentapetalae</taxon>
        <taxon>rosids</taxon>
        <taxon>Vitales</taxon>
        <taxon>Vitaceae</taxon>
        <taxon>Viteae</taxon>
        <taxon>Vitis</taxon>
    </lineage>
</organism>
<feature type="compositionally biased region" description="Basic and acidic residues" evidence="1">
    <location>
        <begin position="43"/>
        <end position="52"/>
    </location>
</feature>
<name>A0AA39E2T0_VITRO</name>
<comment type="caution">
    <text evidence="2">The sequence shown here is derived from an EMBL/GenBank/DDBJ whole genome shotgun (WGS) entry which is preliminary data.</text>
</comment>
<dbReference type="Proteomes" id="UP001168098">
    <property type="component" value="Unassembled WGS sequence"/>
</dbReference>
<evidence type="ECO:0000313" key="3">
    <source>
        <dbReference type="Proteomes" id="UP001168098"/>
    </source>
</evidence>
<proteinExistence type="predicted"/>
<reference evidence="2 3" key="1">
    <citation type="journal article" date="2023" name="BMC Biotechnol.">
        <title>Vitis rotundifolia cv Carlos genome sequencing.</title>
        <authorList>
            <person name="Huff M."/>
            <person name="Hulse-Kemp A."/>
            <person name="Scheffler B."/>
            <person name="Youngblood R."/>
            <person name="Simpson S."/>
            <person name="Babiker E."/>
            <person name="Staton M."/>
        </authorList>
    </citation>
    <scope>NUCLEOTIDE SEQUENCE [LARGE SCALE GENOMIC DNA]</scope>
    <source>
        <tissue evidence="2">Leaf</tissue>
    </source>
</reference>
<sequence>MHLFRVAKPLKPPRRSGVNDMRLDDCVLCRVYRKDERIYKRSRHESRLDELHPSSSKIPRLDLLNPNSNEASNRYNNIQRPSPNPTATTYN</sequence>
<feature type="compositionally biased region" description="Polar residues" evidence="1">
    <location>
        <begin position="65"/>
        <end position="91"/>
    </location>
</feature>
<dbReference type="AlphaFoldDB" id="A0AA39E2T0"/>
<protein>
    <submittedName>
        <fullName evidence="2">Uncharacterized protein</fullName>
    </submittedName>
</protein>
<keyword evidence="3" id="KW-1185">Reference proteome</keyword>